<dbReference type="SUPFAM" id="SSF53300">
    <property type="entry name" value="vWA-like"/>
    <property type="match status" value="1"/>
</dbReference>
<gene>
    <name evidence="3" type="ORF">GCM10010468_77390</name>
</gene>
<sequence>MLAKGENAPLPGSGVRVAVGAGETPIDVSAVLLTGAHRVRFDDDLVFFGHPEQDGVRLDGRTVSVRFGEVPPEVAVIAVLASVDGAGTFEGVRVEAALDDRPFFAAPAFTAGESAALVAEVYRRGDGWKIRAVGQGWATGLAGLATDFGVTVAEEPPPEIINRISLRKEAVKASLVKKGIPGVRARVAVVLDASGSMRRLYREGVVADVVERMAAIALQIDDDASLDAWIFATTFARLPSVQVGDLATWSSEHIKMAEATTADGTHVTLGGRNNEPEVIRDIIDFYADRPGEPVLILFYSDGGVARDAQIAKLLRDASDRPLFWQFIGLGTHRYGILERLDTLSGRLVDNAGFFSVDDIAALPDPALYDLLLSSFPAWLREAARHDIPLGTNRP</sequence>
<dbReference type="PANTHER" id="PTHR32097:SF4">
    <property type="entry name" value="GENERAL STRESS PROTEIN 16U"/>
    <property type="match status" value="1"/>
</dbReference>
<dbReference type="CDD" id="cd06974">
    <property type="entry name" value="TerD_like"/>
    <property type="match status" value="1"/>
</dbReference>
<name>A0ABP6QMB5_9ACTN</name>
<feature type="domain" description="VWFA" evidence="2">
    <location>
        <begin position="186"/>
        <end position="371"/>
    </location>
</feature>
<evidence type="ECO:0000256" key="1">
    <source>
        <dbReference type="ARBA" id="ARBA00008775"/>
    </source>
</evidence>
<dbReference type="EMBL" id="BAAAUV010000042">
    <property type="protein sequence ID" value="GAA3240614.1"/>
    <property type="molecule type" value="Genomic_DNA"/>
</dbReference>
<protein>
    <submittedName>
        <fullName evidence="3">VWA domain-containing protein</fullName>
    </submittedName>
</protein>
<dbReference type="InterPro" id="IPR051324">
    <property type="entry name" value="Stress/Tellurium_Resist"/>
</dbReference>
<dbReference type="InterPro" id="IPR019303">
    <property type="entry name" value="vWA_TerF_C"/>
</dbReference>
<dbReference type="PANTHER" id="PTHR32097">
    <property type="entry name" value="CAMP-BINDING PROTEIN 1-RELATED"/>
    <property type="match status" value="1"/>
</dbReference>
<dbReference type="Pfam" id="PF10138">
    <property type="entry name" value="vWA-TerF-like"/>
    <property type="match status" value="1"/>
</dbReference>
<reference evidence="4" key="1">
    <citation type="journal article" date="2019" name="Int. J. Syst. Evol. Microbiol.">
        <title>The Global Catalogue of Microorganisms (GCM) 10K type strain sequencing project: providing services to taxonomists for standard genome sequencing and annotation.</title>
        <authorList>
            <consortium name="The Broad Institute Genomics Platform"/>
            <consortium name="The Broad Institute Genome Sequencing Center for Infectious Disease"/>
            <person name="Wu L."/>
            <person name="Ma J."/>
        </authorList>
    </citation>
    <scope>NUCLEOTIDE SEQUENCE [LARGE SCALE GENOMIC DNA]</scope>
    <source>
        <strain evidence="4">JCM 9377</strain>
    </source>
</reference>
<dbReference type="Gene3D" id="2.60.60.30">
    <property type="entry name" value="sav2460 like domains"/>
    <property type="match status" value="1"/>
</dbReference>
<dbReference type="InterPro" id="IPR002035">
    <property type="entry name" value="VWF_A"/>
</dbReference>
<dbReference type="SMART" id="SM00327">
    <property type="entry name" value="VWA"/>
    <property type="match status" value="1"/>
</dbReference>
<dbReference type="PROSITE" id="PS50234">
    <property type="entry name" value="VWFA"/>
    <property type="match status" value="1"/>
</dbReference>
<evidence type="ECO:0000313" key="3">
    <source>
        <dbReference type="EMBL" id="GAA3240614.1"/>
    </source>
</evidence>
<keyword evidence="4" id="KW-1185">Reference proteome</keyword>
<dbReference type="InterPro" id="IPR003325">
    <property type="entry name" value="TerD"/>
</dbReference>
<evidence type="ECO:0000313" key="4">
    <source>
        <dbReference type="Proteomes" id="UP001501237"/>
    </source>
</evidence>
<evidence type="ECO:0000259" key="2">
    <source>
        <dbReference type="PROSITE" id="PS50234"/>
    </source>
</evidence>
<comment type="similarity">
    <text evidence="1">Belongs to the CAPAB/TerDEXZ family.</text>
</comment>
<accession>A0ABP6QMB5</accession>
<dbReference type="Pfam" id="PF02342">
    <property type="entry name" value="TerD"/>
    <property type="match status" value="1"/>
</dbReference>
<proteinExistence type="inferred from homology"/>
<dbReference type="Proteomes" id="UP001501237">
    <property type="component" value="Unassembled WGS sequence"/>
</dbReference>
<dbReference type="InterPro" id="IPR036465">
    <property type="entry name" value="vWFA_dom_sf"/>
</dbReference>
<comment type="caution">
    <text evidence="3">The sequence shown here is derived from an EMBL/GenBank/DDBJ whole genome shotgun (WGS) entry which is preliminary data.</text>
</comment>
<organism evidence="3 4">
    <name type="scientific">Actinocorallia longicatena</name>
    <dbReference type="NCBI Taxonomy" id="111803"/>
    <lineage>
        <taxon>Bacteria</taxon>
        <taxon>Bacillati</taxon>
        <taxon>Actinomycetota</taxon>
        <taxon>Actinomycetes</taxon>
        <taxon>Streptosporangiales</taxon>
        <taxon>Thermomonosporaceae</taxon>
        <taxon>Actinocorallia</taxon>
    </lineage>
</organism>